<dbReference type="EMBL" id="JAGQDG010000004">
    <property type="protein sequence ID" value="MBQ0936032.1"/>
    <property type="molecule type" value="Genomic_DNA"/>
</dbReference>
<feature type="signal peptide" evidence="4">
    <location>
        <begin position="1"/>
        <end position="24"/>
    </location>
</feature>
<organism evidence="5 6">
    <name type="scientific">Ideonella paludis</name>
    <dbReference type="NCBI Taxonomy" id="1233411"/>
    <lineage>
        <taxon>Bacteria</taxon>
        <taxon>Pseudomonadati</taxon>
        <taxon>Pseudomonadota</taxon>
        <taxon>Betaproteobacteria</taxon>
        <taxon>Burkholderiales</taxon>
        <taxon>Sphaerotilaceae</taxon>
        <taxon>Ideonella</taxon>
    </lineage>
</organism>
<dbReference type="Pfam" id="PF00245">
    <property type="entry name" value="Alk_phosphatase"/>
    <property type="match status" value="1"/>
</dbReference>
<dbReference type="CDD" id="cd16012">
    <property type="entry name" value="ALP"/>
    <property type="match status" value="1"/>
</dbReference>
<dbReference type="PRINTS" id="PR00113">
    <property type="entry name" value="ALKPHPHTASE"/>
</dbReference>
<dbReference type="Proteomes" id="UP000672097">
    <property type="component" value="Unassembled WGS sequence"/>
</dbReference>
<protein>
    <submittedName>
        <fullName evidence="5">Alkaline phosphatase</fullName>
    </submittedName>
</protein>
<dbReference type="RefSeq" id="WP_210809340.1">
    <property type="nucleotide sequence ID" value="NZ_JAGQDG010000004.1"/>
</dbReference>
<dbReference type="PANTHER" id="PTHR11596:SF5">
    <property type="entry name" value="ALKALINE PHOSPHATASE"/>
    <property type="match status" value="1"/>
</dbReference>
<dbReference type="SMART" id="SM00098">
    <property type="entry name" value="alkPPc"/>
    <property type="match status" value="1"/>
</dbReference>
<evidence type="ECO:0000256" key="2">
    <source>
        <dbReference type="RuleBase" id="RU003946"/>
    </source>
</evidence>
<keyword evidence="4" id="KW-0732">Signal</keyword>
<dbReference type="PANTHER" id="PTHR11596">
    <property type="entry name" value="ALKALINE PHOSPHATASE"/>
    <property type="match status" value="1"/>
</dbReference>
<sequence length="516" mass="55626">MSMLHHSTPLALALTLAWAQAALAATPAVQGPESVKDWVTQGQQFIAQGKALKPIATPAKNVILFVGDGMGISTLTAARILEGQLQGKPGEENRLSFETFPYLGLSKTYSWDQQTSDSAPTMAAMVTGVKTREGMLSVTHETARGECNAARLAQTTVPTLLELAAAKGKATGIVSTARITHATPAANYAHTPMRDWESDANLPAGCEVKDIARQLIEVSPTVRQSLRVVLGGGRTNFLPKTNASGPVQDPEYPKLQGRRLDGRDLTQEWLASRGKQARFVWNKAQFESITAAGKTQDDPFVLGLFEPSHLQYEADRAQDPAGEPSLTEMTRKAIELLARQPKGYFLQIEAGRIDHAHHAGNAARALRDTIELSNAVRAAMALTKESETLIIVTADHSHTFTVAGYPHRGNDILGLVRDVPEVDGQAPALSKDANGLPYTTLGYANGPGARKGGRPDLTGVNTADLNFLQEATVPLSSETHGGEEVAVYARGPRAHFVRGSMEQHWIFHVMRHAFGF</sequence>
<reference evidence="5 6" key="1">
    <citation type="submission" date="2021-04" db="EMBL/GenBank/DDBJ databases">
        <title>The genome sequence of type strain Ideonella paludis KCTC 32238.</title>
        <authorList>
            <person name="Liu Y."/>
        </authorList>
    </citation>
    <scope>NUCLEOTIDE SEQUENCE [LARGE SCALE GENOMIC DNA]</scope>
    <source>
        <strain evidence="5 6">KCTC 32238</strain>
    </source>
</reference>
<dbReference type="Gene3D" id="3.40.720.10">
    <property type="entry name" value="Alkaline Phosphatase, subunit A"/>
    <property type="match status" value="1"/>
</dbReference>
<feature type="chain" id="PRO_5046858398" evidence="4">
    <location>
        <begin position="25"/>
        <end position="516"/>
    </location>
</feature>
<evidence type="ECO:0000256" key="1">
    <source>
        <dbReference type="ARBA" id="ARBA00022553"/>
    </source>
</evidence>
<feature type="region of interest" description="Disordered" evidence="3">
    <location>
        <begin position="237"/>
        <end position="257"/>
    </location>
</feature>
<keyword evidence="6" id="KW-1185">Reference proteome</keyword>
<name>A0ABS5DY04_9BURK</name>
<comment type="caution">
    <text evidence="5">The sequence shown here is derived from an EMBL/GenBank/DDBJ whole genome shotgun (WGS) entry which is preliminary data.</text>
</comment>
<dbReference type="InterPro" id="IPR017850">
    <property type="entry name" value="Alkaline_phosphatase_core_sf"/>
</dbReference>
<accession>A0ABS5DY04</accession>
<evidence type="ECO:0000313" key="6">
    <source>
        <dbReference type="Proteomes" id="UP000672097"/>
    </source>
</evidence>
<evidence type="ECO:0000313" key="5">
    <source>
        <dbReference type="EMBL" id="MBQ0936032.1"/>
    </source>
</evidence>
<gene>
    <name evidence="5" type="ORF">KAK11_11900</name>
</gene>
<comment type="similarity">
    <text evidence="2">Belongs to the alkaline phosphatase family.</text>
</comment>
<proteinExistence type="inferred from homology"/>
<dbReference type="SUPFAM" id="SSF53649">
    <property type="entry name" value="Alkaline phosphatase-like"/>
    <property type="match status" value="1"/>
</dbReference>
<evidence type="ECO:0000256" key="4">
    <source>
        <dbReference type="SAM" id="SignalP"/>
    </source>
</evidence>
<evidence type="ECO:0000256" key="3">
    <source>
        <dbReference type="SAM" id="MobiDB-lite"/>
    </source>
</evidence>
<keyword evidence="1" id="KW-0597">Phosphoprotein</keyword>
<dbReference type="InterPro" id="IPR001952">
    <property type="entry name" value="Alkaline_phosphatase"/>
</dbReference>